<feature type="region of interest" description="Disordered" evidence="1">
    <location>
        <begin position="110"/>
        <end position="131"/>
    </location>
</feature>
<sequence>MIPPGRSGRRRRCWNGWAGRPAWPHTYLPIVVFALANGLFGLWGAIWCAVGVAVALCALRLIRREPVMPAISGLIGVAVASFVAYRTAYDRATLTLFAVFAARFVAPGDPGRSPCPHRRRRPLRDNPLRGR</sequence>
<accession>A0A8J4DQ41</accession>
<dbReference type="AlphaFoldDB" id="A0A8J4DQ41"/>
<evidence type="ECO:0000313" key="3">
    <source>
        <dbReference type="EMBL" id="GIJ46194.1"/>
    </source>
</evidence>
<dbReference type="Pfam" id="PF11361">
    <property type="entry name" value="DUF3159"/>
    <property type="match status" value="1"/>
</dbReference>
<evidence type="ECO:0000256" key="2">
    <source>
        <dbReference type="SAM" id="Phobius"/>
    </source>
</evidence>
<dbReference type="RefSeq" id="WP_203899717.1">
    <property type="nucleotide sequence ID" value="NZ_BOPF01000009.1"/>
</dbReference>
<dbReference type="EMBL" id="BOPF01000009">
    <property type="protein sequence ID" value="GIJ46194.1"/>
    <property type="molecule type" value="Genomic_DNA"/>
</dbReference>
<keyword evidence="2" id="KW-0812">Transmembrane</keyword>
<keyword evidence="2" id="KW-0472">Membrane</keyword>
<dbReference type="InterPro" id="IPR016566">
    <property type="entry name" value="UCP010219"/>
</dbReference>
<protein>
    <submittedName>
        <fullName evidence="3">Uncharacterized protein</fullName>
    </submittedName>
</protein>
<evidence type="ECO:0000256" key="1">
    <source>
        <dbReference type="SAM" id="MobiDB-lite"/>
    </source>
</evidence>
<organism evidence="3 4">
    <name type="scientific">Virgisporangium aliadipatigenens</name>
    <dbReference type="NCBI Taxonomy" id="741659"/>
    <lineage>
        <taxon>Bacteria</taxon>
        <taxon>Bacillati</taxon>
        <taxon>Actinomycetota</taxon>
        <taxon>Actinomycetes</taxon>
        <taxon>Micromonosporales</taxon>
        <taxon>Micromonosporaceae</taxon>
        <taxon>Virgisporangium</taxon>
    </lineage>
</organism>
<keyword evidence="4" id="KW-1185">Reference proteome</keyword>
<comment type="caution">
    <text evidence="3">The sequence shown here is derived from an EMBL/GenBank/DDBJ whole genome shotgun (WGS) entry which is preliminary data.</text>
</comment>
<keyword evidence="2" id="KW-1133">Transmembrane helix</keyword>
<proteinExistence type="predicted"/>
<dbReference type="Proteomes" id="UP000619260">
    <property type="component" value="Unassembled WGS sequence"/>
</dbReference>
<gene>
    <name evidence="3" type="ORF">Val02_30800</name>
</gene>
<feature type="transmembrane region" description="Helical" evidence="2">
    <location>
        <begin position="66"/>
        <end position="85"/>
    </location>
</feature>
<name>A0A8J4DQ41_9ACTN</name>
<evidence type="ECO:0000313" key="4">
    <source>
        <dbReference type="Proteomes" id="UP000619260"/>
    </source>
</evidence>
<reference evidence="3" key="1">
    <citation type="submission" date="2021-01" db="EMBL/GenBank/DDBJ databases">
        <title>Whole genome shotgun sequence of Virgisporangium aliadipatigenens NBRC 105644.</title>
        <authorList>
            <person name="Komaki H."/>
            <person name="Tamura T."/>
        </authorList>
    </citation>
    <scope>NUCLEOTIDE SEQUENCE</scope>
    <source>
        <strain evidence="3">NBRC 105644</strain>
    </source>
</reference>
<feature type="transmembrane region" description="Helical" evidence="2">
    <location>
        <begin position="30"/>
        <end position="59"/>
    </location>
</feature>